<feature type="domain" description="DDE Tnp4" evidence="3">
    <location>
        <begin position="2"/>
        <end position="75"/>
    </location>
</feature>
<protein>
    <recommendedName>
        <fullName evidence="3">DDE Tnp4 domain-containing protein</fullName>
    </recommendedName>
</protein>
<dbReference type="Pfam" id="PF13359">
    <property type="entry name" value="DDE_Tnp_4"/>
    <property type="match status" value="1"/>
</dbReference>
<evidence type="ECO:0000256" key="1">
    <source>
        <dbReference type="ARBA" id="ARBA00001968"/>
    </source>
</evidence>
<keyword evidence="2" id="KW-0479">Metal-binding</keyword>
<comment type="cofactor">
    <cofactor evidence="1">
        <name>a divalent metal cation</name>
        <dbReference type="ChEBI" id="CHEBI:60240"/>
    </cofactor>
</comment>
<dbReference type="Proteomes" id="UP001148838">
    <property type="component" value="Unassembled WGS sequence"/>
</dbReference>
<comment type="caution">
    <text evidence="4">The sequence shown here is derived from an EMBL/GenBank/DDBJ whole genome shotgun (WGS) entry which is preliminary data.</text>
</comment>
<gene>
    <name evidence="4" type="ORF">ANN_27039</name>
</gene>
<name>A0ABQ8RX20_PERAM</name>
<keyword evidence="5" id="KW-1185">Reference proteome</keyword>
<accession>A0ABQ8RX20</accession>
<organism evidence="4 5">
    <name type="scientific">Periplaneta americana</name>
    <name type="common">American cockroach</name>
    <name type="synonym">Blatta americana</name>
    <dbReference type="NCBI Taxonomy" id="6978"/>
    <lineage>
        <taxon>Eukaryota</taxon>
        <taxon>Metazoa</taxon>
        <taxon>Ecdysozoa</taxon>
        <taxon>Arthropoda</taxon>
        <taxon>Hexapoda</taxon>
        <taxon>Insecta</taxon>
        <taxon>Pterygota</taxon>
        <taxon>Neoptera</taxon>
        <taxon>Polyneoptera</taxon>
        <taxon>Dictyoptera</taxon>
        <taxon>Blattodea</taxon>
        <taxon>Blattoidea</taxon>
        <taxon>Blattidae</taxon>
        <taxon>Blattinae</taxon>
        <taxon>Periplaneta</taxon>
    </lineage>
</organism>
<dbReference type="InterPro" id="IPR027806">
    <property type="entry name" value="HARBI1_dom"/>
</dbReference>
<dbReference type="EMBL" id="JAJSOF020000040">
    <property type="protein sequence ID" value="KAJ4426228.1"/>
    <property type="molecule type" value="Genomic_DNA"/>
</dbReference>
<evidence type="ECO:0000313" key="4">
    <source>
        <dbReference type="EMBL" id="KAJ4426228.1"/>
    </source>
</evidence>
<evidence type="ECO:0000313" key="5">
    <source>
        <dbReference type="Proteomes" id="UP001148838"/>
    </source>
</evidence>
<reference evidence="4 5" key="1">
    <citation type="journal article" date="2022" name="Allergy">
        <title>Genome assembly and annotation of Periplaneta americana reveal a comprehensive cockroach allergen profile.</title>
        <authorList>
            <person name="Wang L."/>
            <person name="Xiong Q."/>
            <person name="Saelim N."/>
            <person name="Wang L."/>
            <person name="Nong W."/>
            <person name="Wan A.T."/>
            <person name="Shi M."/>
            <person name="Liu X."/>
            <person name="Cao Q."/>
            <person name="Hui J.H.L."/>
            <person name="Sookrung N."/>
            <person name="Leung T.F."/>
            <person name="Tungtrongchitr A."/>
            <person name="Tsui S.K.W."/>
        </authorList>
    </citation>
    <scope>NUCLEOTIDE SEQUENCE [LARGE SCALE GENOMIC DNA]</scope>
    <source>
        <strain evidence="4">PWHHKU_190912</strain>
    </source>
</reference>
<sequence>MAICDANYCFTLANAGCQGRILDGGVFRETTFFKKMDTKTLNLPSPEPLPGREVQQPYVILGDDAFALSENLMKPLPWSLFGHGLQKKKWVRRIYASPGSFDSERQNGTIVSGALRNITQGDTGVLDLQRLPRRLKEAAKAIRDEFKTYFVLSEGSVPWQGNYI</sequence>
<proteinExistence type="predicted"/>
<evidence type="ECO:0000259" key="3">
    <source>
        <dbReference type="Pfam" id="PF13359"/>
    </source>
</evidence>
<evidence type="ECO:0000256" key="2">
    <source>
        <dbReference type="ARBA" id="ARBA00022723"/>
    </source>
</evidence>